<organism evidence="2 3">
    <name type="scientific">Portunus trituberculatus</name>
    <name type="common">Swimming crab</name>
    <name type="synonym">Neptunus trituberculatus</name>
    <dbReference type="NCBI Taxonomy" id="210409"/>
    <lineage>
        <taxon>Eukaryota</taxon>
        <taxon>Metazoa</taxon>
        <taxon>Ecdysozoa</taxon>
        <taxon>Arthropoda</taxon>
        <taxon>Crustacea</taxon>
        <taxon>Multicrustacea</taxon>
        <taxon>Malacostraca</taxon>
        <taxon>Eumalacostraca</taxon>
        <taxon>Eucarida</taxon>
        <taxon>Decapoda</taxon>
        <taxon>Pleocyemata</taxon>
        <taxon>Brachyura</taxon>
        <taxon>Eubrachyura</taxon>
        <taxon>Portunoidea</taxon>
        <taxon>Portunidae</taxon>
        <taxon>Portuninae</taxon>
        <taxon>Portunus</taxon>
    </lineage>
</organism>
<proteinExistence type="predicted"/>
<keyword evidence="3" id="KW-1185">Reference proteome</keyword>
<sequence length="84" mass="9008">MLGVRPTSPTTPCRHLQHLALALCRSVSGWSAARRLTPMAVIGSLEGARRGRNTSPTHPLPATLSKRPSPLCSSQAVPQSINYH</sequence>
<protein>
    <submittedName>
        <fullName evidence="2">Uncharacterized protein</fullName>
    </submittedName>
</protein>
<evidence type="ECO:0000313" key="2">
    <source>
        <dbReference type="EMBL" id="MPC18396.1"/>
    </source>
</evidence>
<dbReference type="AlphaFoldDB" id="A0A5B7DBA3"/>
<dbReference type="Proteomes" id="UP000324222">
    <property type="component" value="Unassembled WGS sequence"/>
</dbReference>
<feature type="region of interest" description="Disordered" evidence="1">
    <location>
        <begin position="45"/>
        <end position="84"/>
    </location>
</feature>
<reference evidence="2 3" key="1">
    <citation type="submission" date="2019-05" db="EMBL/GenBank/DDBJ databases">
        <title>Another draft genome of Portunus trituberculatus and its Hox gene families provides insights of decapod evolution.</title>
        <authorList>
            <person name="Jeong J.-H."/>
            <person name="Song I."/>
            <person name="Kim S."/>
            <person name="Choi T."/>
            <person name="Kim D."/>
            <person name="Ryu S."/>
            <person name="Kim W."/>
        </authorList>
    </citation>
    <scope>NUCLEOTIDE SEQUENCE [LARGE SCALE GENOMIC DNA]</scope>
    <source>
        <tissue evidence="2">Muscle</tissue>
    </source>
</reference>
<dbReference type="EMBL" id="VSRR010000675">
    <property type="protein sequence ID" value="MPC18396.1"/>
    <property type="molecule type" value="Genomic_DNA"/>
</dbReference>
<evidence type="ECO:0000313" key="3">
    <source>
        <dbReference type="Proteomes" id="UP000324222"/>
    </source>
</evidence>
<accession>A0A5B7DBA3</accession>
<name>A0A5B7DBA3_PORTR</name>
<feature type="compositionally biased region" description="Polar residues" evidence="1">
    <location>
        <begin position="71"/>
        <end position="84"/>
    </location>
</feature>
<gene>
    <name evidence="2" type="ORF">E2C01_011278</name>
</gene>
<evidence type="ECO:0000256" key="1">
    <source>
        <dbReference type="SAM" id="MobiDB-lite"/>
    </source>
</evidence>
<comment type="caution">
    <text evidence="2">The sequence shown here is derived from an EMBL/GenBank/DDBJ whole genome shotgun (WGS) entry which is preliminary data.</text>
</comment>